<dbReference type="Proteomes" id="UP000298652">
    <property type="component" value="Chromosome 5"/>
</dbReference>
<reference evidence="2" key="1">
    <citation type="submission" date="2019-03" db="EMBL/GenBank/DDBJ databases">
        <title>WGS assembly of Setaria viridis.</title>
        <authorList>
            <person name="Huang P."/>
            <person name="Jenkins J."/>
            <person name="Grimwood J."/>
            <person name="Barry K."/>
            <person name="Healey A."/>
            <person name="Mamidi S."/>
            <person name="Sreedasyam A."/>
            <person name="Shu S."/>
            <person name="Feldman M."/>
            <person name="Wu J."/>
            <person name="Yu Y."/>
            <person name="Chen C."/>
            <person name="Johnson J."/>
            <person name="Rokhsar D."/>
            <person name="Baxter I."/>
            <person name="Schmutz J."/>
            <person name="Brutnell T."/>
            <person name="Kellogg E."/>
        </authorList>
    </citation>
    <scope>NUCLEOTIDE SEQUENCE [LARGE SCALE GENOMIC DNA]</scope>
</reference>
<keyword evidence="3" id="KW-1185">Reference proteome</keyword>
<feature type="region of interest" description="Disordered" evidence="1">
    <location>
        <begin position="49"/>
        <end position="75"/>
    </location>
</feature>
<dbReference type="Gramene" id="TKW16761">
    <property type="protein sequence ID" value="TKW16761"/>
    <property type="gene ID" value="SEVIR_5G320700v2"/>
</dbReference>
<evidence type="ECO:0000313" key="3">
    <source>
        <dbReference type="Proteomes" id="UP000298652"/>
    </source>
</evidence>
<proteinExistence type="predicted"/>
<dbReference type="AlphaFoldDB" id="A0A4U6UK98"/>
<dbReference type="EMBL" id="CM016556">
    <property type="protein sequence ID" value="TKW16761.1"/>
    <property type="molecule type" value="Genomic_DNA"/>
</dbReference>
<organism evidence="2 3">
    <name type="scientific">Setaria viridis</name>
    <name type="common">Green bristlegrass</name>
    <name type="synonym">Setaria italica subsp. viridis</name>
    <dbReference type="NCBI Taxonomy" id="4556"/>
    <lineage>
        <taxon>Eukaryota</taxon>
        <taxon>Viridiplantae</taxon>
        <taxon>Streptophyta</taxon>
        <taxon>Embryophyta</taxon>
        <taxon>Tracheophyta</taxon>
        <taxon>Spermatophyta</taxon>
        <taxon>Magnoliopsida</taxon>
        <taxon>Liliopsida</taxon>
        <taxon>Poales</taxon>
        <taxon>Poaceae</taxon>
        <taxon>PACMAD clade</taxon>
        <taxon>Panicoideae</taxon>
        <taxon>Panicodae</taxon>
        <taxon>Paniceae</taxon>
        <taxon>Cenchrinae</taxon>
        <taxon>Setaria</taxon>
    </lineage>
</organism>
<evidence type="ECO:0000313" key="2">
    <source>
        <dbReference type="EMBL" id="TKW16761.1"/>
    </source>
</evidence>
<protein>
    <submittedName>
        <fullName evidence="2">Uncharacterized protein</fullName>
    </submittedName>
</protein>
<gene>
    <name evidence="2" type="ORF">SEVIR_5G320700v2</name>
</gene>
<accession>A0A4U6UK98</accession>
<name>A0A4U6UK98_SETVI</name>
<evidence type="ECO:0000256" key="1">
    <source>
        <dbReference type="SAM" id="MobiDB-lite"/>
    </source>
</evidence>
<sequence length="75" mass="8246">MLAWCARARSCDGAGRRSGSRQALSSRGAERRTNCCLCRRGRGRMVASTLWRGVDTDSGDSEREQARQAGNNEAR</sequence>
<feature type="region of interest" description="Disordered" evidence="1">
    <location>
        <begin position="9"/>
        <end position="31"/>
    </location>
</feature>